<protein>
    <submittedName>
        <fullName evidence="1">Uncharacterized protein</fullName>
    </submittedName>
</protein>
<reference evidence="1" key="1">
    <citation type="submission" date="2018-05" db="EMBL/GenBank/DDBJ databases">
        <authorList>
            <person name="Lanie J.A."/>
            <person name="Ng W.-L."/>
            <person name="Kazmierczak K.M."/>
            <person name="Andrzejewski T.M."/>
            <person name="Davidsen T.M."/>
            <person name="Wayne K.J."/>
            <person name="Tettelin H."/>
            <person name="Glass J.I."/>
            <person name="Rusch D."/>
            <person name="Podicherti R."/>
            <person name="Tsui H.-C.T."/>
            <person name="Winkler M.E."/>
        </authorList>
    </citation>
    <scope>NUCLEOTIDE SEQUENCE</scope>
</reference>
<dbReference type="AlphaFoldDB" id="A0A382LM80"/>
<sequence length="317" mass="36601">MKKIKLINCFAVALSFFATYPAVLSDHHNEAKIKQAEHIPGTWIRTGISPDGKATSMTKVIKPTEADNHFVETITSTNEKGDITSKWELRFKVESLVGNMLKFQGIESRGMNLEKSTWSSWQKNNLRYLFQPDEFFWNEVMQDLENSTKRRFSRVISNDKKHSYQDIAKRKLSILAPMLGIWEGSVEQVEVKAYGIPAHTQKIRHPVQFNKDKTIMYWQWESDSIDAFGAQSYDALTGYIMKHYHTSTGVQMTGKLIAWNERKFLWERHGNTPNGLLYEKCLIDLSKAGIFRHKIMDRTLNGIAQPEEPEIILKKAN</sequence>
<organism evidence="1">
    <name type="scientific">marine metagenome</name>
    <dbReference type="NCBI Taxonomy" id="408172"/>
    <lineage>
        <taxon>unclassified sequences</taxon>
        <taxon>metagenomes</taxon>
        <taxon>ecological metagenomes</taxon>
    </lineage>
</organism>
<proteinExistence type="predicted"/>
<name>A0A382LM80_9ZZZZ</name>
<accession>A0A382LM80</accession>
<gene>
    <name evidence="1" type="ORF">METZ01_LOCUS290778</name>
</gene>
<dbReference type="EMBL" id="UINC01088041">
    <property type="protein sequence ID" value="SVC37924.1"/>
    <property type="molecule type" value="Genomic_DNA"/>
</dbReference>
<evidence type="ECO:0000313" key="1">
    <source>
        <dbReference type="EMBL" id="SVC37924.1"/>
    </source>
</evidence>